<comment type="similarity">
    <text evidence="1">Belongs to the universal ribosomal protein uL6 family.</text>
</comment>
<evidence type="ECO:0000256" key="2">
    <source>
        <dbReference type="ARBA" id="ARBA00022980"/>
    </source>
</evidence>
<gene>
    <name evidence="5" type="primary">RPL9</name>
    <name evidence="5" type="ORF">TSPGSL018_540</name>
</gene>
<name>A0A061SHM3_9CHLO</name>
<dbReference type="InterPro" id="IPR020040">
    <property type="entry name" value="Ribosomal_uL6_a/b-dom"/>
</dbReference>
<keyword evidence="2 5" id="KW-0689">Ribosomal protein</keyword>
<sequence length="193" mass="21827">MVKHRLLREILKVPEEVSIEVKARQVRVKGPRGTLSRDFRHTKVDIYLQKNEDGETTVVVDKHFGAGKQLAAIRTTISHIRNMIKGVTKGFCYKMRLVYAHFPINANIVGNGTCIELRNFLGEKQVRKISMIEGVKISRSTDVKDELVLVGNNVEDVSRSAALITQSCLVKHKDIRKFLDGIYVSERGILAEE</sequence>
<evidence type="ECO:0000256" key="1">
    <source>
        <dbReference type="ARBA" id="ARBA00009356"/>
    </source>
</evidence>
<dbReference type="PANTHER" id="PTHR11655">
    <property type="entry name" value="60S/50S RIBOSOMAL PROTEIN L6/L9"/>
    <property type="match status" value="1"/>
</dbReference>
<evidence type="ECO:0000313" key="5">
    <source>
        <dbReference type="EMBL" id="JAC84622.1"/>
    </source>
</evidence>
<dbReference type="GO" id="GO:0019843">
    <property type="term" value="F:rRNA binding"/>
    <property type="evidence" value="ECO:0007669"/>
    <property type="project" value="InterPro"/>
</dbReference>
<dbReference type="PROSITE" id="PS00700">
    <property type="entry name" value="RIBOSOMAL_L6_2"/>
    <property type="match status" value="1"/>
</dbReference>
<dbReference type="Pfam" id="PF00347">
    <property type="entry name" value="Ribosomal_L6"/>
    <property type="match status" value="2"/>
</dbReference>
<dbReference type="PIRSF" id="PIRSF002162">
    <property type="entry name" value="Ribosomal_L6"/>
    <property type="match status" value="1"/>
</dbReference>
<dbReference type="FunFam" id="3.90.930.12:FF:000004">
    <property type="entry name" value="60S ribosomal protein L9"/>
    <property type="match status" value="1"/>
</dbReference>
<accession>A0A061SHM3</accession>
<dbReference type="AlphaFoldDB" id="A0A061SHM3"/>
<protein>
    <submittedName>
        <fullName evidence="5">Large subunit ribosomal protein L9e</fullName>
    </submittedName>
</protein>
<dbReference type="Gene3D" id="3.90.930.12">
    <property type="entry name" value="Ribosomal protein L6, alpha-beta domain"/>
    <property type="match status" value="2"/>
</dbReference>
<evidence type="ECO:0000259" key="4">
    <source>
        <dbReference type="Pfam" id="PF00347"/>
    </source>
</evidence>
<organism evidence="5">
    <name type="scientific">Tetraselmis sp. GSL018</name>
    <dbReference type="NCBI Taxonomy" id="582737"/>
    <lineage>
        <taxon>Eukaryota</taxon>
        <taxon>Viridiplantae</taxon>
        <taxon>Chlorophyta</taxon>
        <taxon>core chlorophytes</taxon>
        <taxon>Chlorodendrophyceae</taxon>
        <taxon>Chlorodendrales</taxon>
        <taxon>Chlorodendraceae</taxon>
        <taxon>Tetraselmis</taxon>
    </lineage>
</organism>
<dbReference type="InterPro" id="IPR000702">
    <property type="entry name" value="Ribosomal_uL6-like"/>
</dbReference>
<proteinExistence type="inferred from homology"/>
<feature type="domain" description="Large ribosomal subunit protein uL6 alpha-beta" evidence="4">
    <location>
        <begin position="102"/>
        <end position="181"/>
    </location>
</feature>
<dbReference type="GO" id="GO:0022625">
    <property type="term" value="C:cytosolic large ribosomal subunit"/>
    <property type="evidence" value="ECO:0007669"/>
    <property type="project" value="TreeGrafter"/>
</dbReference>
<dbReference type="InterPro" id="IPR002359">
    <property type="entry name" value="Ribosomal_uL6_CS2"/>
</dbReference>
<dbReference type="GO" id="GO:0003735">
    <property type="term" value="F:structural constituent of ribosome"/>
    <property type="evidence" value="ECO:0007669"/>
    <property type="project" value="InterPro"/>
</dbReference>
<dbReference type="PANTHER" id="PTHR11655:SF16">
    <property type="entry name" value="60S RIBOSOMAL PROTEIN L9"/>
    <property type="match status" value="1"/>
</dbReference>
<feature type="domain" description="Large ribosomal subunit protein uL6 alpha-beta" evidence="4">
    <location>
        <begin position="13"/>
        <end position="90"/>
    </location>
</feature>
<dbReference type="GO" id="GO:0002181">
    <property type="term" value="P:cytoplasmic translation"/>
    <property type="evidence" value="ECO:0007669"/>
    <property type="project" value="TreeGrafter"/>
</dbReference>
<dbReference type="SUPFAM" id="SSF56053">
    <property type="entry name" value="Ribosomal protein L6"/>
    <property type="match status" value="2"/>
</dbReference>
<dbReference type="EMBL" id="GBEZ01000248">
    <property type="protein sequence ID" value="JAC84622.1"/>
    <property type="molecule type" value="Transcribed_RNA"/>
</dbReference>
<evidence type="ECO:0000256" key="3">
    <source>
        <dbReference type="ARBA" id="ARBA00023274"/>
    </source>
</evidence>
<dbReference type="InterPro" id="IPR036789">
    <property type="entry name" value="Ribosomal_uL6-like_a/b-dom_sf"/>
</dbReference>
<dbReference type="FunFam" id="3.90.930.12:FF:000003">
    <property type="entry name" value="60S ribosomal protein L9"/>
    <property type="match status" value="1"/>
</dbReference>
<reference evidence="5" key="1">
    <citation type="submission" date="2014-05" db="EMBL/GenBank/DDBJ databases">
        <title>The transcriptome of the halophilic microalga Tetraselmis sp. GSL018 isolated from the Great Salt Lake, Utah.</title>
        <authorList>
            <person name="Jinkerson R.E."/>
            <person name="D'Adamo S."/>
            <person name="Posewitz M.C."/>
        </authorList>
    </citation>
    <scope>NUCLEOTIDE SEQUENCE</scope>
    <source>
        <strain evidence="5">GSL018</strain>
    </source>
</reference>
<keyword evidence="3" id="KW-0687">Ribonucleoprotein</keyword>